<accession>A0ABT9U132</accession>
<dbReference type="RefSeq" id="WP_307203177.1">
    <property type="nucleotide sequence ID" value="NZ_JAUSSU010000003.1"/>
</dbReference>
<gene>
    <name evidence="1" type="ORF">J2T15_001810</name>
</gene>
<evidence type="ECO:0000313" key="2">
    <source>
        <dbReference type="Proteomes" id="UP001229346"/>
    </source>
</evidence>
<protein>
    <submittedName>
        <fullName evidence="1">2,3-bisphosphoglycerate-dependent phosphoglycerate mutase</fullName>
        <ecNumber evidence="1">5.4.2.11</ecNumber>
    </submittedName>
</protein>
<dbReference type="InterPro" id="IPR050275">
    <property type="entry name" value="PGM_Phosphatase"/>
</dbReference>
<dbReference type="EMBL" id="JAUSSU010000003">
    <property type="protein sequence ID" value="MDQ0112375.1"/>
    <property type="molecule type" value="Genomic_DNA"/>
</dbReference>
<dbReference type="InterPro" id="IPR013078">
    <property type="entry name" value="His_Pase_superF_clade-1"/>
</dbReference>
<dbReference type="Proteomes" id="UP001229346">
    <property type="component" value="Unassembled WGS sequence"/>
</dbReference>
<organism evidence="1 2">
    <name type="scientific">Paenibacillus harenae</name>
    <dbReference type="NCBI Taxonomy" id="306543"/>
    <lineage>
        <taxon>Bacteria</taxon>
        <taxon>Bacillati</taxon>
        <taxon>Bacillota</taxon>
        <taxon>Bacilli</taxon>
        <taxon>Bacillales</taxon>
        <taxon>Paenibacillaceae</taxon>
        <taxon>Paenibacillus</taxon>
    </lineage>
</organism>
<keyword evidence="1" id="KW-0413">Isomerase</keyword>
<dbReference type="InterPro" id="IPR029033">
    <property type="entry name" value="His_PPase_superfam"/>
</dbReference>
<dbReference type="SMART" id="SM00855">
    <property type="entry name" value="PGAM"/>
    <property type="match status" value="1"/>
</dbReference>
<dbReference type="PANTHER" id="PTHR48100:SF59">
    <property type="entry name" value="ADENOSYLCOBALAMIN_ALPHA-RIBAZOLE PHOSPHATASE"/>
    <property type="match status" value="1"/>
</dbReference>
<evidence type="ECO:0000313" key="1">
    <source>
        <dbReference type="EMBL" id="MDQ0112375.1"/>
    </source>
</evidence>
<proteinExistence type="predicted"/>
<dbReference type="Pfam" id="PF00300">
    <property type="entry name" value="His_Phos_1"/>
    <property type="match status" value="1"/>
</dbReference>
<dbReference type="SUPFAM" id="SSF53254">
    <property type="entry name" value="Phosphoglycerate mutase-like"/>
    <property type="match status" value="1"/>
</dbReference>
<comment type="caution">
    <text evidence="1">The sequence shown here is derived from an EMBL/GenBank/DDBJ whole genome shotgun (WGS) entry which is preliminary data.</text>
</comment>
<name>A0ABT9U132_PAEHA</name>
<dbReference type="Gene3D" id="3.40.50.1240">
    <property type="entry name" value="Phosphoglycerate mutase-like"/>
    <property type="match status" value="1"/>
</dbReference>
<dbReference type="EC" id="5.4.2.11" evidence="1"/>
<keyword evidence="2" id="KW-1185">Reference proteome</keyword>
<dbReference type="CDD" id="cd07067">
    <property type="entry name" value="HP_PGM_like"/>
    <property type="match status" value="1"/>
</dbReference>
<dbReference type="GO" id="GO:0004619">
    <property type="term" value="F:phosphoglycerate mutase activity"/>
    <property type="evidence" value="ECO:0007669"/>
    <property type="project" value="UniProtKB-EC"/>
</dbReference>
<sequence length="192" mass="21558">MTTIYMVRHAESPYMDGSERTRGLSVEGKKKARQVADLLINEGINLIVSSPYARAKLTVEGLAHKLNLDIIEIEDLRERHFAGDDYKISDEEFVPAVNRMFEDPSYALPGGESNLVCQNRAVAALKTLLIEHNGSKIAIGTHGNVMTLMIGYFDSSFGFDFLMQTDKPDVYKLEFEGLELKSVTRLWQALKV</sequence>
<dbReference type="PANTHER" id="PTHR48100">
    <property type="entry name" value="BROAD-SPECIFICITY PHOSPHATASE YOR283W-RELATED"/>
    <property type="match status" value="1"/>
</dbReference>
<reference evidence="1 2" key="1">
    <citation type="submission" date="2023-07" db="EMBL/GenBank/DDBJ databases">
        <title>Sorghum-associated microbial communities from plants grown in Nebraska, USA.</title>
        <authorList>
            <person name="Schachtman D."/>
        </authorList>
    </citation>
    <scope>NUCLEOTIDE SEQUENCE [LARGE SCALE GENOMIC DNA]</scope>
    <source>
        <strain evidence="1 2">CC482</strain>
    </source>
</reference>